<dbReference type="InterPro" id="IPR011050">
    <property type="entry name" value="Pectin_lyase_fold/virulence"/>
</dbReference>
<dbReference type="InterPro" id="IPR006626">
    <property type="entry name" value="PbH1"/>
</dbReference>
<dbReference type="PROSITE" id="PS00502">
    <property type="entry name" value="POLYGALACTURONASE"/>
    <property type="match status" value="1"/>
</dbReference>
<dbReference type="PANTHER" id="PTHR31339:SF9">
    <property type="entry name" value="PLASMIN AND FIBRONECTIN-BINDING PROTEIN A"/>
    <property type="match status" value="1"/>
</dbReference>
<name>A0ABU3EHA8_9RHOB</name>
<dbReference type="InterPro" id="IPR000743">
    <property type="entry name" value="Glyco_hydro_28"/>
</dbReference>
<reference evidence="6" key="1">
    <citation type="submission" date="2023-07" db="EMBL/GenBank/DDBJ databases">
        <title>Characterization of two Paracoccaceae strains isolated from Phycosphere and proposal of Xinfangfangia lacusdiani sp. nov.</title>
        <authorList>
            <person name="Deng Y."/>
            <person name="Zhang Y.Q."/>
        </authorList>
    </citation>
    <scope>NUCLEOTIDE SEQUENCE [LARGE SCALE GENOMIC DNA]</scope>
    <source>
        <strain evidence="6">CPCC 101403</strain>
    </source>
</reference>
<keyword evidence="2 4" id="KW-0378">Hydrolase</keyword>
<protein>
    <submittedName>
        <fullName evidence="5">Glycoside hydrolase family 28 protein</fullName>
    </submittedName>
</protein>
<evidence type="ECO:0000256" key="2">
    <source>
        <dbReference type="ARBA" id="ARBA00022801"/>
    </source>
</evidence>
<comment type="caution">
    <text evidence="5">The sequence shown here is derived from an EMBL/GenBank/DDBJ whole genome shotgun (WGS) entry which is preliminary data.</text>
</comment>
<dbReference type="RefSeq" id="WP_311760725.1">
    <property type="nucleotide sequence ID" value="NZ_JAVRQI010000014.1"/>
</dbReference>
<dbReference type="InterPro" id="IPR051801">
    <property type="entry name" value="GH28_Enzymes"/>
</dbReference>
<accession>A0ABU3EHA8</accession>
<gene>
    <name evidence="5" type="ORF">RM190_17310</name>
</gene>
<evidence type="ECO:0000256" key="1">
    <source>
        <dbReference type="ARBA" id="ARBA00008834"/>
    </source>
</evidence>
<comment type="similarity">
    <text evidence="1 4">Belongs to the glycosyl hydrolase 28 family.</text>
</comment>
<sequence length="517" mass="55132">MKPIPLAVTARAAALRLPVSGALYHLPRPLGWSLVVPGGSDRRGIADAAILMLDRLEPETPYRLRVAGMDEIEFRTRACAGMHVAAGLVPARDPGDLDAARGNASRLVAAIANLPRGGTLVVPPGDWLAMPVALRSDMVLHLSHGAVLRAPSARRGWPILPARDGQGRMLGSWEGLPAACFAAPLHAIGAERLVIEGPGMLDGGGAQGDWWTWPKGTRDGARRPRGLHLVDCHDVTLLGFSIRNAPSWTIHPQGCSDLVAAGLQVDAPPDSPNTDGFNPEMCRNVLIAGIRFSVGDDCIAVKAGKRGPLGEDDHLRETRGIRIRHCLMQRGHGGLVIGSEMSGGVQDVAIEDCEMRGTDRGLRIKTRRGRGGAVSGIAMRRVRMDGVGTAISVNAHYHCDADGHAHRVQDRAPAPVDATTPRIDGILVEDVTIRDLAHAAGCFLGLAEAPIRNIRVRNLQIESLDPAARPALPDMADHIRPMLHETLLAEQADLDCDDPGLISTAPITLQEVTHVPD</sequence>
<dbReference type="Gene3D" id="2.160.20.10">
    <property type="entry name" value="Single-stranded right-handed beta-helix, Pectin lyase-like"/>
    <property type="match status" value="1"/>
</dbReference>
<dbReference type="Proteomes" id="UP001251085">
    <property type="component" value="Unassembled WGS sequence"/>
</dbReference>
<evidence type="ECO:0000256" key="3">
    <source>
        <dbReference type="ARBA" id="ARBA00023295"/>
    </source>
</evidence>
<proteinExistence type="inferred from homology"/>
<keyword evidence="6" id="KW-1185">Reference proteome</keyword>
<dbReference type="SUPFAM" id="SSF51126">
    <property type="entry name" value="Pectin lyase-like"/>
    <property type="match status" value="1"/>
</dbReference>
<dbReference type="Pfam" id="PF00295">
    <property type="entry name" value="Glyco_hydro_28"/>
    <property type="match status" value="1"/>
</dbReference>
<keyword evidence="3 4" id="KW-0326">Glycosidase</keyword>
<dbReference type="EMBL" id="JAVRQI010000014">
    <property type="protein sequence ID" value="MDT1063634.1"/>
    <property type="molecule type" value="Genomic_DNA"/>
</dbReference>
<evidence type="ECO:0000256" key="4">
    <source>
        <dbReference type="RuleBase" id="RU361169"/>
    </source>
</evidence>
<dbReference type="PANTHER" id="PTHR31339">
    <property type="entry name" value="PECTIN LYASE-RELATED"/>
    <property type="match status" value="1"/>
</dbReference>
<dbReference type="SMART" id="SM00710">
    <property type="entry name" value="PbH1"/>
    <property type="match status" value="6"/>
</dbReference>
<dbReference type="GO" id="GO:0016787">
    <property type="term" value="F:hydrolase activity"/>
    <property type="evidence" value="ECO:0007669"/>
    <property type="project" value="UniProtKB-KW"/>
</dbReference>
<organism evidence="5 6">
    <name type="scientific">Paracoccus broussonetiae</name>
    <dbReference type="NCBI Taxonomy" id="3075834"/>
    <lineage>
        <taxon>Bacteria</taxon>
        <taxon>Pseudomonadati</taxon>
        <taxon>Pseudomonadota</taxon>
        <taxon>Alphaproteobacteria</taxon>
        <taxon>Rhodobacterales</taxon>
        <taxon>Paracoccaceae</taxon>
        <taxon>Paracoccus</taxon>
    </lineage>
</organism>
<evidence type="ECO:0000313" key="5">
    <source>
        <dbReference type="EMBL" id="MDT1063634.1"/>
    </source>
</evidence>
<evidence type="ECO:0000313" key="6">
    <source>
        <dbReference type="Proteomes" id="UP001251085"/>
    </source>
</evidence>
<dbReference type="InterPro" id="IPR012334">
    <property type="entry name" value="Pectin_lyas_fold"/>
</dbReference>